<gene>
    <name evidence="2" type="ordered locus">TVNIR_0656</name>
</gene>
<accession>L0DTM9</accession>
<dbReference type="EMBL" id="CP003989">
    <property type="protein sequence ID" value="AGA32355.1"/>
    <property type="molecule type" value="Genomic_DNA"/>
</dbReference>
<keyword evidence="3" id="KW-1185">Reference proteome</keyword>
<organism evidence="2 3">
    <name type="scientific">Thioalkalivibrio nitratireducens (strain DSM 14787 / UNIQEM 213 / ALEN2)</name>
    <dbReference type="NCBI Taxonomy" id="1255043"/>
    <lineage>
        <taxon>Bacteria</taxon>
        <taxon>Pseudomonadati</taxon>
        <taxon>Pseudomonadota</taxon>
        <taxon>Gammaproteobacteria</taxon>
        <taxon>Chromatiales</taxon>
        <taxon>Ectothiorhodospiraceae</taxon>
        <taxon>Thioalkalivibrio</taxon>
    </lineage>
</organism>
<proteinExistence type="predicted"/>
<dbReference type="KEGG" id="tni:TVNIR_0656"/>
<evidence type="ECO:0000313" key="3">
    <source>
        <dbReference type="Proteomes" id="UP000010809"/>
    </source>
</evidence>
<evidence type="ECO:0000256" key="1">
    <source>
        <dbReference type="SAM" id="MobiDB-lite"/>
    </source>
</evidence>
<sequence length="59" mass="6606">MDRVSAEVRSGEDDIDGTPIQSAAEHGREPRRNQRGAFYRPIELDEHIHIAAAPRIVQA</sequence>
<dbReference type="HOGENOM" id="CLU_2959411_0_0_6"/>
<protein>
    <submittedName>
        <fullName evidence="2">Uncharacterized protein</fullName>
    </submittedName>
</protein>
<reference evidence="2" key="1">
    <citation type="submission" date="2015-12" db="EMBL/GenBank/DDBJ databases">
        <authorList>
            <person name="Tikhonova T.V."/>
            <person name="Pavlov A.R."/>
            <person name="Beletsky A.V."/>
            <person name="Mardanov A.V."/>
            <person name="Sorokin D.Y."/>
            <person name="Ravin N.V."/>
            <person name="Popov V.O."/>
        </authorList>
    </citation>
    <scope>NUCLEOTIDE SEQUENCE</scope>
    <source>
        <strain evidence="2">DSM 14787</strain>
    </source>
</reference>
<dbReference type="AlphaFoldDB" id="L0DTM9"/>
<feature type="region of interest" description="Disordered" evidence="1">
    <location>
        <begin position="1"/>
        <end position="36"/>
    </location>
</feature>
<evidence type="ECO:0000313" key="2">
    <source>
        <dbReference type="EMBL" id="AGA32355.1"/>
    </source>
</evidence>
<dbReference type="Proteomes" id="UP000010809">
    <property type="component" value="Chromosome"/>
</dbReference>
<dbReference type="PATRIC" id="fig|1255043.3.peg.662"/>
<name>L0DTM9_THIND</name>
<feature type="compositionally biased region" description="Basic and acidic residues" evidence="1">
    <location>
        <begin position="1"/>
        <end position="12"/>
    </location>
</feature>